<comment type="caution">
    <text evidence="16">The sequence shown here is derived from an EMBL/GenBank/DDBJ whole genome shotgun (WGS) entry which is preliminary data.</text>
</comment>
<dbReference type="InterPro" id="IPR013930">
    <property type="entry name" value="RPAP1_N"/>
</dbReference>
<dbReference type="InterPro" id="IPR029044">
    <property type="entry name" value="Nucleotide-diphossugar_trans"/>
</dbReference>
<evidence type="ECO:0000313" key="16">
    <source>
        <dbReference type="EMBL" id="CAI8045918.1"/>
    </source>
</evidence>
<keyword evidence="10" id="KW-0472">Membrane</keyword>
<dbReference type="Proteomes" id="UP001174909">
    <property type="component" value="Unassembled WGS sequence"/>
</dbReference>
<dbReference type="PANTHER" id="PTHR11675:SF119">
    <property type="entry name" value="POLYPEPTIDE N-ACETYLGALACTOSAMINYLTRANSFERASE 2"/>
    <property type="match status" value="1"/>
</dbReference>
<feature type="domain" description="Ricin B lectin" evidence="15">
    <location>
        <begin position="1830"/>
        <end position="1948"/>
    </location>
</feature>
<dbReference type="GO" id="GO:0006493">
    <property type="term" value="P:protein O-linked glycosylation"/>
    <property type="evidence" value="ECO:0007669"/>
    <property type="project" value="TreeGrafter"/>
</dbReference>
<dbReference type="PANTHER" id="PTHR11675">
    <property type="entry name" value="N-ACETYLGALACTOSAMINYLTRANSFERASE"/>
    <property type="match status" value="1"/>
</dbReference>
<proteinExistence type="inferred from homology"/>
<reference evidence="16" key="1">
    <citation type="submission" date="2023-03" db="EMBL/GenBank/DDBJ databases">
        <authorList>
            <person name="Steffen K."/>
            <person name="Cardenas P."/>
        </authorList>
    </citation>
    <scope>NUCLEOTIDE SEQUENCE</scope>
</reference>
<feature type="compositionally biased region" description="Basic and acidic residues" evidence="14">
    <location>
        <begin position="1445"/>
        <end position="1459"/>
    </location>
</feature>
<gene>
    <name evidence="16" type="ORF">GBAR_LOCUS25385</name>
</gene>
<dbReference type="EMBL" id="CASHTH010003511">
    <property type="protein sequence ID" value="CAI8045918.1"/>
    <property type="molecule type" value="Genomic_DNA"/>
</dbReference>
<dbReference type="CDD" id="cd02510">
    <property type="entry name" value="pp-GalNAc-T"/>
    <property type="match status" value="1"/>
</dbReference>
<comment type="subcellular location">
    <subcellularLocation>
        <location evidence="2">Golgi apparatus membrane</location>
        <topology evidence="2">Single-pass type II membrane protein</topology>
    </subcellularLocation>
    <subcellularLocation>
        <location evidence="1">Nucleus</location>
    </subcellularLocation>
</comment>
<dbReference type="SUPFAM" id="SSF53448">
    <property type="entry name" value="Nucleotide-diphospho-sugar transferases"/>
    <property type="match status" value="1"/>
</dbReference>
<evidence type="ECO:0000256" key="4">
    <source>
        <dbReference type="ARBA" id="ARBA00009953"/>
    </source>
</evidence>
<keyword evidence="12" id="KW-0804">Transcription</keyword>
<dbReference type="Pfam" id="PF08620">
    <property type="entry name" value="RPAP1_C"/>
    <property type="match status" value="1"/>
</dbReference>
<feature type="compositionally biased region" description="Basic and acidic residues" evidence="14">
    <location>
        <begin position="78"/>
        <end position="99"/>
    </location>
</feature>
<keyword evidence="9" id="KW-0333">Golgi apparatus</keyword>
<organism evidence="16 17">
    <name type="scientific">Geodia barretti</name>
    <name type="common">Barrett's horny sponge</name>
    <dbReference type="NCBI Taxonomy" id="519541"/>
    <lineage>
        <taxon>Eukaryota</taxon>
        <taxon>Metazoa</taxon>
        <taxon>Porifera</taxon>
        <taxon>Demospongiae</taxon>
        <taxon>Heteroscleromorpha</taxon>
        <taxon>Tetractinellida</taxon>
        <taxon>Astrophorina</taxon>
        <taxon>Geodiidae</taxon>
        <taxon>Geodia</taxon>
    </lineage>
</organism>
<keyword evidence="6" id="KW-0430">Lectin</keyword>
<evidence type="ECO:0000256" key="3">
    <source>
        <dbReference type="ARBA" id="ARBA00005680"/>
    </source>
</evidence>
<evidence type="ECO:0000256" key="14">
    <source>
        <dbReference type="SAM" id="MobiDB-lite"/>
    </source>
</evidence>
<feature type="region of interest" description="Disordered" evidence="14">
    <location>
        <begin position="1353"/>
        <end position="1405"/>
    </location>
</feature>
<dbReference type="Pfam" id="PF00652">
    <property type="entry name" value="Ricin_B_lectin"/>
    <property type="match status" value="1"/>
</dbReference>
<dbReference type="InterPro" id="IPR057989">
    <property type="entry name" value="TPR_RPAP1/MINIYO-like"/>
</dbReference>
<feature type="region of interest" description="Disordered" evidence="14">
    <location>
        <begin position="297"/>
        <end position="354"/>
    </location>
</feature>
<feature type="region of interest" description="Disordered" evidence="14">
    <location>
        <begin position="34"/>
        <end position="108"/>
    </location>
</feature>
<dbReference type="GO" id="GO:0004653">
    <property type="term" value="F:polypeptide N-acetylgalactosaminyltransferase activity"/>
    <property type="evidence" value="ECO:0007669"/>
    <property type="project" value="TreeGrafter"/>
</dbReference>
<keyword evidence="13" id="KW-0539">Nucleus</keyword>
<dbReference type="Pfam" id="PF00535">
    <property type="entry name" value="Glycos_transf_2"/>
    <property type="match status" value="1"/>
</dbReference>
<feature type="region of interest" description="Disordered" evidence="14">
    <location>
        <begin position="1275"/>
        <end position="1322"/>
    </location>
</feature>
<accession>A0AA35TE66</accession>
<dbReference type="Pfam" id="PF25766">
    <property type="entry name" value="TPR_RPAP1"/>
    <property type="match status" value="1"/>
</dbReference>
<feature type="compositionally biased region" description="Basic and acidic residues" evidence="14">
    <location>
        <begin position="1353"/>
        <end position="1376"/>
    </location>
</feature>
<dbReference type="Gene3D" id="3.90.550.10">
    <property type="entry name" value="Spore Coat Polysaccharide Biosynthesis Protein SpsA, Chain A"/>
    <property type="match status" value="2"/>
</dbReference>
<feature type="compositionally biased region" description="Basic and acidic residues" evidence="14">
    <location>
        <begin position="1275"/>
        <end position="1298"/>
    </location>
</feature>
<dbReference type="InterPro" id="IPR013929">
    <property type="entry name" value="RPAP1_C"/>
</dbReference>
<feature type="compositionally biased region" description="Basic and acidic residues" evidence="14">
    <location>
        <begin position="1307"/>
        <end position="1322"/>
    </location>
</feature>
<protein>
    <submittedName>
        <fullName evidence="16">Polypeptide N-acetylgalactosaminyltransferase 2</fullName>
    </submittedName>
</protein>
<sequence length="1965" mass="216445">MQRRPRAGETEQDLLDFQEKFLASRKTASASLVAETVGGKRKQRPEQRDVVSPTGMLVPERGTAEFVMGSSADGLLPARDDEGSSVKKSRFKEQKKDKSTPSQVLSDIQDRDVVERLVTMPTWMTSRGFPSVQSLDSDSPSPAATHTGKKKSLFALQCDSHSPEFFGIKFKPTNQTQPFGRDKVQPFDMSTEPEAPPTTNESTQFASTASHAWTGLLGSDSAPCPTFSSPSLISGEGLVGSEVNCETAAEEVKKIHVENVERLREVSEAELRAERQRVERALGPELVAFLKTRSMRRERGEGVGEGMETGEGEEGGRGEEERRGGGSGHCYVGSHGPGTERQNGVDDRRSPHRPQGVYDIPWGLSLHFYQRMWEGGPVRFSMEGLIIPRGTSLPSHSALYHHGDEPAAAGYSLNELLSLVRSSVSQQRIWSLSTLAKILEKAWRGGYRGAVSHGVLGALCGAGLPLLLRHSVDDSSSSVVSAAIAALHICLSRALGKGAGKGGGEEGGRGQGEEEDSEVMDRDVVLGYLATGLLQRLRYILEVVRPRPPEVLQTLQVITRMARHSLHAAAQVVECPRLMSTIFSEFLPLVWSPAEDGGSSLSHGTPQPAAMRLMQVLVSASRNLASLLLTRHGLLEVIVRYTVPHPSELSLPANSAHFLSVAALQTGRALLQYGFASSWISDCYQVLSRHFFSLASLSVTSLSLHTAVHLSAMVSLLEPALSLLPFSLVSSLLPPLLSGLARWSDVVGVLEVAASLSSPSGLIQSLSHSPLLRAALSGLRKTSPLCCLPLSSSSSSPPSSLPHLHPSLPLPPHPAIYGGHYDDDVKTLLHPHFVYISSTDFLLSYLRLCLAVGSAHKGVVSRVSELLSNPQFREYVALICNSSPVKVRELDGLPESLLTEDLSSLSLIHPPQPLPSPLLAGHTPLSSLLAETRDRLPSISSTILTSLSASFFTQHALDCSRHLFYSPSHSPSLPSLCCPPYSAPLLPADWFALPLVSLYQHSLSRSCDPGSEVIVTVRNTLSVQLLLEKLRPTSLSHLPPSTRLSPTLLTFLIGNDLFLEREIHPLLSNLLISVFCSQTFQQTLDLSLPVPGLPSFTDLYECLLTQYAAVSYGDPLFTTYLLLPLQRRFPVALRRSVWGQASHTLRLLSLPLDQVTMESLDVFDSCTSRSPLSLPKDSGGVTHPHGAERSIAHRRLPSLVTIPTEVWGGEMRLWWRVKLKSVLLLAMVAACLAALSFLQQPAGSPSSAGEGGLSRGARGGAVEREKELEAFLVELESHHKEEEKEREEGRVVPRKALELQDGNFPSQRDDGEQEVEREVEDKVSVMTRKEGVEERVREVRKEQERRYPIGRKGRDENRVVEPGGVKEEAVQREQNQRRLFSQRPNNGRLRDQDRGRVRRAPLSNEEGFPHFPVDLGTFDPEAYLGGQLLEEGENEMKKFQFNQRRSQETPYDRELKDVRNPSCASSKEDYASDLPAISVIICFHNEARSALLRTIYSGYMAVSYCPSSVAASGLFVTALSVFLLSPLPTPFSIPLPCSPPSPSVLQRSPPELISELVLVDDFSDNPEDGQLLAAIPKLRLMRMEERSGLMRARVKGAELAEGPVLTFLDSHCEVTTGWLQPLLSRIKTNHTHVVSPIIDIINKESMQYTSASPLVKGGFGNNLHFRWDQMSQREVQTRARIIDPIRTPAIAGGLFAVYKDWFTELGMYDTQMEIWGGENIELSLRVWMCGGVLEIIPCSRVGHIFRSAMPYSFGPGGTYHNTVAKNIRRTVEVWLDEYKPFFYERNPFSNKVEYGDISERLALRGRLQCKPFSWYIKKIYPLFDPPPIQDFTYGHLRHGEVCLDSLGRVSMQPPELRPCDPDKARVAGTQGWAVTTQHEIKAHPLCLTHDSGRLFMTSCNGGTKQLFHLHDNGLIQHGPTNKCLGVKGPQLRLDPCDVTSSAQVWEFVVATPTNENQDSVYLIPN</sequence>
<keyword evidence="7" id="KW-0735">Signal-anchor</keyword>
<evidence type="ECO:0000256" key="8">
    <source>
        <dbReference type="ARBA" id="ARBA00022989"/>
    </source>
</evidence>
<evidence type="ECO:0000259" key="15">
    <source>
        <dbReference type="SMART" id="SM00458"/>
    </source>
</evidence>
<feature type="region of interest" description="Disordered" evidence="14">
    <location>
        <begin position="497"/>
        <end position="518"/>
    </location>
</feature>
<keyword evidence="11" id="KW-1015">Disulfide bond</keyword>
<evidence type="ECO:0000256" key="1">
    <source>
        <dbReference type="ARBA" id="ARBA00004123"/>
    </source>
</evidence>
<dbReference type="GO" id="GO:0030246">
    <property type="term" value="F:carbohydrate binding"/>
    <property type="evidence" value="ECO:0007669"/>
    <property type="project" value="UniProtKB-KW"/>
</dbReference>
<dbReference type="SMART" id="SM00458">
    <property type="entry name" value="RICIN"/>
    <property type="match status" value="1"/>
</dbReference>
<name>A0AA35TE66_GEOBA</name>
<dbReference type="GO" id="GO:0000139">
    <property type="term" value="C:Golgi membrane"/>
    <property type="evidence" value="ECO:0007669"/>
    <property type="project" value="UniProtKB-SubCell"/>
</dbReference>
<evidence type="ECO:0000256" key="9">
    <source>
        <dbReference type="ARBA" id="ARBA00023034"/>
    </source>
</evidence>
<evidence type="ECO:0000256" key="12">
    <source>
        <dbReference type="ARBA" id="ARBA00023163"/>
    </source>
</evidence>
<dbReference type="PROSITE" id="PS50231">
    <property type="entry name" value="RICIN_B_LECTIN"/>
    <property type="match status" value="1"/>
</dbReference>
<dbReference type="Gene3D" id="2.80.10.50">
    <property type="match status" value="1"/>
</dbReference>
<keyword evidence="8" id="KW-1133">Transmembrane helix</keyword>
<dbReference type="Pfam" id="PF08621">
    <property type="entry name" value="RPAP1_N"/>
    <property type="match status" value="1"/>
</dbReference>
<feature type="compositionally biased region" description="Basic and acidic residues" evidence="14">
    <location>
        <begin position="503"/>
        <end position="512"/>
    </location>
</feature>
<evidence type="ECO:0000256" key="10">
    <source>
        <dbReference type="ARBA" id="ARBA00023136"/>
    </source>
</evidence>
<dbReference type="InterPro" id="IPR000772">
    <property type="entry name" value="Ricin_B_lectin"/>
</dbReference>
<dbReference type="InterPro" id="IPR001173">
    <property type="entry name" value="Glyco_trans_2-like"/>
</dbReference>
<evidence type="ECO:0000256" key="6">
    <source>
        <dbReference type="ARBA" id="ARBA00022734"/>
    </source>
</evidence>
<evidence type="ECO:0000256" key="11">
    <source>
        <dbReference type="ARBA" id="ARBA00023157"/>
    </source>
</evidence>
<feature type="compositionally biased region" description="Polar residues" evidence="14">
    <location>
        <begin position="131"/>
        <end position="144"/>
    </location>
</feature>
<comment type="similarity">
    <text evidence="4">Belongs to the RPAP1 family.</text>
</comment>
<evidence type="ECO:0000256" key="5">
    <source>
        <dbReference type="ARBA" id="ARBA00022692"/>
    </source>
</evidence>
<evidence type="ECO:0000256" key="7">
    <source>
        <dbReference type="ARBA" id="ARBA00022968"/>
    </source>
</evidence>
<feature type="compositionally biased region" description="Basic and acidic residues" evidence="14">
    <location>
        <begin position="314"/>
        <end position="324"/>
    </location>
</feature>
<keyword evidence="17" id="KW-1185">Reference proteome</keyword>
<evidence type="ECO:0000256" key="2">
    <source>
        <dbReference type="ARBA" id="ARBA00004323"/>
    </source>
</evidence>
<feature type="region of interest" description="Disordered" evidence="14">
    <location>
        <begin position="126"/>
        <end position="148"/>
    </location>
</feature>
<feature type="region of interest" description="Disordered" evidence="14">
    <location>
        <begin position="1441"/>
        <end position="1460"/>
    </location>
</feature>
<dbReference type="InterPro" id="IPR035992">
    <property type="entry name" value="Ricin_B-like_lectins"/>
</dbReference>
<comment type="similarity">
    <text evidence="3">Belongs to the glycosyltransferase 2 family. GalNAc-T subfamily.</text>
</comment>
<evidence type="ECO:0000313" key="17">
    <source>
        <dbReference type="Proteomes" id="UP001174909"/>
    </source>
</evidence>
<dbReference type="SUPFAM" id="SSF50370">
    <property type="entry name" value="Ricin B-like lectins"/>
    <property type="match status" value="1"/>
</dbReference>
<keyword evidence="5" id="KW-0812">Transmembrane</keyword>
<dbReference type="InterPro" id="IPR045885">
    <property type="entry name" value="GalNAc-T"/>
</dbReference>
<evidence type="ECO:0000256" key="13">
    <source>
        <dbReference type="ARBA" id="ARBA00023242"/>
    </source>
</evidence>